<dbReference type="InterPro" id="IPR001382">
    <property type="entry name" value="Glyco_hydro_47"/>
</dbReference>
<organism evidence="11 12">
    <name type="scientific">Penicillium patulum</name>
    <name type="common">Penicillium griseofulvum</name>
    <dbReference type="NCBI Taxonomy" id="5078"/>
    <lineage>
        <taxon>Eukaryota</taxon>
        <taxon>Fungi</taxon>
        <taxon>Dikarya</taxon>
        <taxon>Ascomycota</taxon>
        <taxon>Pezizomycotina</taxon>
        <taxon>Eurotiomycetes</taxon>
        <taxon>Eurotiomycetidae</taxon>
        <taxon>Eurotiales</taxon>
        <taxon>Aspergillaceae</taxon>
        <taxon>Penicillium</taxon>
    </lineage>
</organism>
<dbReference type="STRING" id="5078.A0A135LVP2"/>
<dbReference type="SUPFAM" id="SSF48225">
    <property type="entry name" value="Seven-hairpin glycosidases"/>
    <property type="match status" value="1"/>
</dbReference>
<comment type="similarity">
    <text evidence="3 8">Belongs to the glycosyl hydrolase 47 family.</text>
</comment>
<dbReference type="InterPro" id="IPR036026">
    <property type="entry name" value="Seven-hairpin_glycosidases"/>
</dbReference>
<dbReference type="PANTHER" id="PTHR11742:SF103">
    <property type="entry name" value="ENDOPLASMIC RETICULUM MANNOSIDASE MNL2-RELATED"/>
    <property type="match status" value="1"/>
</dbReference>
<dbReference type="Pfam" id="PF09431">
    <property type="entry name" value="SPIN90_LRD"/>
    <property type="match status" value="1"/>
</dbReference>
<evidence type="ECO:0000256" key="3">
    <source>
        <dbReference type="ARBA" id="ARBA00007658"/>
    </source>
</evidence>
<comment type="pathway">
    <text evidence="2">Protein modification; protein glycosylation.</text>
</comment>
<feature type="compositionally biased region" description="Basic and acidic residues" evidence="9">
    <location>
        <begin position="117"/>
        <end position="143"/>
    </location>
</feature>
<feature type="disulfide bond" evidence="7">
    <location>
        <begin position="620"/>
        <end position="649"/>
    </location>
</feature>
<dbReference type="InterPro" id="IPR050749">
    <property type="entry name" value="Glycosyl_Hydrolase_47"/>
</dbReference>
<feature type="compositionally biased region" description="Low complexity" evidence="9">
    <location>
        <begin position="756"/>
        <end position="771"/>
    </location>
</feature>
<evidence type="ECO:0000259" key="10">
    <source>
        <dbReference type="Pfam" id="PF09431"/>
    </source>
</evidence>
<dbReference type="GO" id="GO:0005975">
    <property type="term" value="P:carbohydrate metabolic process"/>
    <property type="evidence" value="ECO:0007669"/>
    <property type="project" value="InterPro"/>
</dbReference>
<dbReference type="PANTHER" id="PTHR11742">
    <property type="entry name" value="MANNOSYL-OLIGOSACCHARIDE ALPHA-1,2-MANNOSIDASE-RELATED"/>
    <property type="match status" value="1"/>
</dbReference>
<feature type="active site" description="Proton donor" evidence="6">
    <location>
        <position position="663"/>
    </location>
</feature>
<evidence type="ECO:0000313" key="11">
    <source>
        <dbReference type="EMBL" id="KXG53040.1"/>
    </source>
</evidence>
<feature type="region of interest" description="Disordered" evidence="9">
    <location>
        <begin position="1402"/>
        <end position="1637"/>
    </location>
</feature>
<gene>
    <name evidence="11" type="ORF">PGRI_000900</name>
</gene>
<feature type="compositionally biased region" description="Low complexity" evidence="9">
    <location>
        <begin position="1323"/>
        <end position="1348"/>
    </location>
</feature>
<evidence type="ECO:0000256" key="6">
    <source>
        <dbReference type="PIRSR" id="PIRSR601382-1"/>
    </source>
</evidence>
<dbReference type="Gene3D" id="1.50.10.10">
    <property type="match status" value="3"/>
</dbReference>
<dbReference type="GO" id="GO:0016020">
    <property type="term" value="C:membrane"/>
    <property type="evidence" value="ECO:0007669"/>
    <property type="project" value="InterPro"/>
</dbReference>
<dbReference type="EC" id="3.2.1.-" evidence="8"/>
<evidence type="ECO:0000256" key="4">
    <source>
        <dbReference type="ARBA" id="ARBA00022801"/>
    </source>
</evidence>
<evidence type="ECO:0000256" key="7">
    <source>
        <dbReference type="PIRSR" id="PIRSR601382-3"/>
    </source>
</evidence>
<keyword evidence="8" id="KW-0326">Glycosidase</keyword>
<feature type="active site" evidence="6">
    <location>
        <position position="542"/>
    </location>
</feature>
<evidence type="ECO:0000256" key="1">
    <source>
        <dbReference type="ARBA" id="ARBA00001913"/>
    </source>
</evidence>
<dbReference type="GO" id="GO:0036503">
    <property type="term" value="P:ERAD pathway"/>
    <property type="evidence" value="ECO:0007669"/>
    <property type="project" value="UniProtKB-ARBA"/>
</dbReference>
<dbReference type="InterPro" id="IPR018556">
    <property type="entry name" value="SPIN90/Ldb17_LRD"/>
</dbReference>
<dbReference type="OrthoDB" id="10052040at2759"/>
<feature type="active site" evidence="6">
    <location>
        <position position="818"/>
    </location>
</feature>
<dbReference type="RefSeq" id="XP_040651575.1">
    <property type="nucleotide sequence ID" value="XM_040787803.1"/>
</dbReference>
<evidence type="ECO:0000256" key="9">
    <source>
        <dbReference type="SAM" id="MobiDB-lite"/>
    </source>
</evidence>
<dbReference type="EMBL" id="LHQR01000014">
    <property type="protein sequence ID" value="KXG53040.1"/>
    <property type="molecule type" value="Genomic_DNA"/>
</dbReference>
<evidence type="ECO:0000256" key="5">
    <source>
        <dbReference type="ARBA" id="ARBA00023157"/>
    </source>
</evidence>
<feature type="compositionally biased region" description="Basic residues" evidence="9">
    <location>
        <begin position="1537"/>
        <end position="1546"/>
    </location>
</feature>
<dbReference type="GO" id="GO:0005509">
    <property type="term" value="F:calcium ion binding"/>
    <property type="evidence" value="ECO:0007669"/>
    <property type="project" value="InterPro"/>
</dbReference>
<protein>
    <recommendedName>
        <fullName evidence="8">alpha-1,2-Mannosidase</fullName>
        <ecNumber evidence="8">3.2.1.-</ecNumber>
    </recommendedName>
</protein>
<feature type="active site" description="Proton donor" evidence="6">
    <location>
        <position position="313"/>
    </location>
</feature>
<keyword evidence="4 8" id="KW-0378">Hydrolase</keyword>
<feature type="compositionally biased region" description="Polar residues" evidence="9">
    <location>
        <begin position="1548"/>
        <end position="1563"/>
    </location>
</feature>
<feature type="compositionally biased region" description="Basic and acidic residues" evidence="9">
    <location>
        <begin position="738"/>
        <end position="750"/>
    </location>
</feature>
<dbReference type="GeneID" id="63703103"/>
<dbReference type="PRINTS" id="PR00747">
    <property type="entry name" value="GLYHDRLASE47"/>
</dbReference>
<comment type="cofactor">
    <cofactor evidence="1">
        <name>Ca(2+)</name>
        <dbReference type="ChEBI" id="CHEBI:29108"/>
    </cofactor>
</comment>
<feature type="region of interest" description="Disordered" evidence="9">
    <location>
        <begin position="40"/>
        <end position="177"/>
    </location>
</feature>
<feature type="region of interest" description="Disordered" evidence="9">
    <location>
        <begin position="438"/>
        <end position="471"/>
    </location>
</feature>
<dbReference type="Proteomes" id="UP000070168">
    <property type="component" value="Unassembled WGS sequence"/>
</dbReference>
<dbReference type="Pfam" id="PF01532">
    <property type="entry name" value="Glyco_hydro_47"/>
    <property type="match status" value="1"/>
</dbReference>
<reference evidence="11 12" key="1">
    <citation type="journal article" date="2016" name="BMC Genomics">
        <title>Genome sequencing and secondary metabolism of the postharvest pathogen Penicillium griseofulvum.</title>
        <authorList>
            <person name="Banani H."/>
            <person name="Marcet-Houben M."/>
            <person name="Ballester A.R."/>
            <person name="Abbruscato P."/>
            <person name="Gonzalez-Candelas L."/>
            <person name="Gabaldon T."/>
            <person name="Spadaro D."/>
        </authorList>
    </citation>
    <scope>NUCLEOTIDE SEQUENCE [LARGE SCALE GENOMIC DNA]</scope>
    <source>
        <strain evidence="11 12">PG3</strain>
    </source>
</reference>
<evidence type="ECO:0000256" key="8">
    <source>
        <dbReference type="RuleBase" id="RU361193"/>
    </source>
</evidence>
<feature type="region of interest" description="Disordered" evidence="9">
    <location>
        <begin position="717"/>
        <end position="808"/>
    </location>
</feature>
<feature type="compositionally biased region" description="Low complexity" evidence="9">
    <location>
        <begin position="456"/>
        <end position="470"/>
    </location>
</feature>
<sequence length="1637" mass="180953">MFRARRYRSLVGFAAALVFTFFYFARSRDWSYTVVESSIGVHSPHPNQPETPRPENAAAAAAIEDSQHRILPNPYRGTTAPPPEKIISPVGPNSGSKDGTSRFKEDSSDTAPVKVKPTIEDDPKDSAKEPVKEPVKESTKVEKPQSLPPPTTDNVNSANEEIDNGGAGRKAAERPAPGIATTKWKKFPERFPVPAAEVIKLPKEQSKTIPKLQAKFKDESSSDKQERLQRLSAIKAEFVHAWKGYKGIAMGHDEVKPLSKEYEDPFNGWGATLVDSLDTLWIMQLKDEFSEALDAIKNIDFKTSLRADIPMFETTIRYLGGLLGAYDISGHRYPVLLEKAEELAEVLIGAFDTPNRMPHLYYRWAPEYAAKPHRASSRAGLAEIGSLSLEFTRLAQLTKRDKYYDAIARITNELEKIQDSTSIPGLWPLRVNAQGCSKYSKNTSPQNNNPTREQNAATATESTTSVTHRTYAAPTDLESYLKLLPRDTNAGIEKQSNNTKAADEPSLQARERNIPSADQCNGGLGLPISPRDNVYTMGGMADSTYEYLPKEYILLGGLNDQYQNMYKKAATAARKSLLFQPMVKGGRDIRFMASTSPVTPGKIAELTPTDLEYEGTHLECFIGGMFAIGAKAFGIDGDLELAAKLTDGCVWAYESTQTGVMPERFRVLPCEKGSACEWDPARFEAGVARYSRVDPGAGHSFRNGESSYEQRVNLISHDAPSGSAGGSIPIPMPGSLNPHDRDVLPKRDGLGNHVEPSSIASSSSPSSSPSPDEADLQNRDVPRSSSTLASPRIAEGGKDHVPAGMTSIPSPTYYLRPEAIESVFIMYRLTGDESWRRKGWQMFEAISKYTRTELANAAIQDVTAQKPIHKDTMESFWLAETLKYFYLLFSDPSVVDLDKYVLEMEPEASETEFWTELQTIVSKPCDSEDQIDDALRAYLSLTTQHKGEYLQSETDISRCSYKLFTSSIFANHADYVRRQILYGLLQDDDPDTLHFLASFILFDGRQNEVVLQMLNDEGVFARLLELIQAMRRADLDGDAGLHRLLMDLVYEMSRIQRVKIEDLVLVDDDFIRCLFDIIEDLSYDVTDPYHYPVIRVLLVLNEQFMISAHDPVDGRPSGQLTNKVIKVLSMYGGMYKTFGENIILLINREAETSLQLLTLKLLYLIFTTPSTYEYFFTNDLHVLVDILIRNLLDLPEEASALRHTYLRVLYPLLAHTQLRNPPHYKRDGLRRLLNILVRGQVSYGNDSEHEKIMHFEEVDETTRRLVARCATVDWLRDTEQPDPAGTQDTPTQVTVTSIETVLDQTVQQTSPVDISEPLDGSGTLSRTSTIASSSDTTSPTRTDSYSSSNTPGGRKHSLAHRLGMNLEPASSSSLSVQAVAAQHEKPGIITPSRKDGVHAAALNNETPIIRPPKVKPEPPKSRRWRGRRLAVDEEEQHSAGTSSDGNTIPEGVEISPTTVFTPSTPPPQTHTSDHRDSGSGSTLAPPGPRPRRAVSNPPPALPPPRRSSHTTSSQSRHRPPIPPGGTGRHGQAPLPPKTRRWGHGKPQHGQTDSVESGASNVSPSKEPEIAVNNVVSVQQERSPEDSVPSDPFSPKSPTMLISPSEATADKADGQTNGASDVHAPVSVEEALQNVSLH</sequence>
<name>A0A135LVP2_PENPA</name>
<keyword evidence="5 7" id="KW-1015">Disulfide bond</keyword>
<evidence type="ECO:0000313" key="12">
    <source>
        <dbReference type="Proteomes" id="UP000070168"/>
    </source>
</evidence>
<proteinExistence type="inferred from homology"/>
<dbReference type="GO" id="GO:0005783">
    <property type="term" value="C:endoplasmic reticulum"/>
    <property type="evidence" value="ECO:0007669"/>
    <property type="project" value="TreeGrafter"/>
</dbReference>
<feature type="region of interest" description="Disordered" evidence="9">
    <location>
        <begin position="1304"/>
        <end position="1357"/>
    </location>
</feature>
<evidence type="ECO:0000256" key="2">
    <source>
        <dbReference type="ARBA" id="ARBA00004922"/>
    </source>
</evidence>
<comment type="caution">
    <text evidence="11">The sequence shown here is derived from an EMBL/GenBank/DDBJ whole genome shotgun (WGS) entry which is preliminary data.</text>
</comment>
<feature type="domain" description="SPIN90/Ldb17 leucine-rich" evidence="10">
    <location>
        <begin position="1087"/>
        <end position="1227"/>
    </location>
</feature>
<dbReference type="InterPro" id="IPR012341">
    <property type="entry name" value="6hp_glycosidase-like_sf"/>
</dbReference>
<keyword evidence="12" id="KW-1185">Reference proteome</keyword>
<feature type="compositionally biased region" description="Polar residues" evidence="9">
    <location>
        <begin position="1595"/>
        <end position="1605"/>
    </location>
</feature>
<feature type="compositionally biased region" description="Polar residues" evidence="9">
    <location>
        <begin position="438"/>
        <end position="455"/>
    </location>
</feature>
<accession>A0A135LVP2</accession>
<dbReference type="UniPathway" id="UPA00378"/>
<dbReference type="GO" id="GO:0004571">
    <property type="term" value="F:mannosyl-oligosaccharide 1,2-alpha-mannosidase activity"/>
    <property type="evidence" value="ECO:0007669"/>
    <property type="project" value="InterPro"/>
</dbReference>
<feature type="compositionally biased region" description="Pro residues" evidence="9">
    <location>
        <begin position="1496"/>
        <end position="1505"/>
    </location>
</feature>